<protein>
    <submittedName>
        <fullName evidence="1">Uncharacterized protein</fullName>
    </submittedName>
</protein>
<reference evidence="1" key="1">
    <citation type="submission" date="2020-08" db="EMBL/GenBank/DDBJ databases">
        <title>Multicomponent nature underlies the extraordinary mechanical properties of spider dragline silk.</title>
        <authorList>
            <person name="Kono N."/>
            <person name="Nakamura H."/>
            <person name="Mori M."/>
            <person name="Yoshida Y."/>
            <person name="Ohtoshi R."/>
            <person name="Malay A.D."/>
            <person name="Moran D.A.P."/>
            <person name="Tomita M."/>
            <person name="Numata K."/>
            <person name="Arakawa K."/>
        </authorList>
    </citation>
    <scope>NUCLEOTIDE SEQUENCE</scope>
</reference>
<feature type="non-terminal residue" evidence="1">
    <location>
        <position position="1"/>
    </location>
</feature>
<comment type="caution">
    <text evidence="1">The sequence shown here is derived from an EMBL/GenBank/DDBJ whole genome shotgun (WGS) entry which is preliminary data.</text>
</comment>
<dbReference type="AlphaFoldDB" id="A0A8X6QPP2"/>
<evidence type="ECO:0000313" key="1">
    <source>
        <dbReference type="EMBL" id="GFU30155.1"/>
    </source>
</evidence>
<gene>
    <name evidence="1" type="primary">AVEN_163010_1</name>
    <name evidence="1" type="ORF">NPIL_391661</name>
</gene>
<name>A0A8X6QPP2_NEPPI</name>
<proteinExistence type="predicted"/>
<dbReference type="EMBL" id="BMAW01129372">
    <property type="protein sequence ID" value="GFU30155.1"/>
    <property type="molecule type" value="Genomic_DNA"/>
</dbReference>
<organism evidence="1 2">
    <name type="scientific">Nephila pilipes</name>
    <name type="common">Giant wood spider</name>
    <name type="synonym">Nephila maculata</name>
    <dbReference type="NCBI Taxonomy" id="299642"/>
    <lineage>
        <taxon>Eukaryota</taxon>
        <taxon>Metazoa</taxon>
        <taxon>Ecdysozoa</taxon>
        <taxon>Arthropoda</taxon>
        <taxon>Chelicerata</taxon>
        <taxon>Arachnida</taxon>
        <taxon>Araneae</taxon>
        <taxon>Araneomorphae</taxon>
        <taxon>Entelegynae</taxon>
        <taxon>Araneoidea</taxon>
        <taxon>Nephilidae</taxon>
        <taxon>Nephila</taxon>
    </lineage>
</organism>
<sequence>ELKTKCQKPGENLQVLATDAERLMSLSYAGSTLDIWESLSSQYFVYTIRDENTQHLTRMMDAMYLKSALAYSIEYEATKTVSKTPDT</sequence>
<dbReference type="Proteomes" id="UP000887013">
    <property type="component" value="Unassembled WGS sequence"/>
</dbReference>
<keyword evidence="2" id="KW-1185">Reference proteome</keyword>
<evidence type="ECO:0000313" key="2">
    <source>
        <dbReference type="Proteomes" id="UP000887013"/>
    </source>
</evidence>
<accession>A0A8X6QPP2</accession>